<organism evidence="1 2">
    <name type="scientific">Phocaeicola plebeius</name>
    <dbReference type="NCBI Taxonomy" id="310297"/>
    <lineage>
        <taxon>Bacteria</taxon>
        <taxon>Pseudomonadati</taxon>
        <taxon>Bacteroidota</taxon>
        <taxon>Bacteroidia</taxon>
        <taxon>Bacteroidales</taxon>
        <taxon>Bacteroidaceae</taxon>
        <taxon>Phocaeicola</taxon>
    </lineage>
</organism>
<evidence type="ECO:0000313" key="2">
    <source>
        <dbReference type="Proteomes" id="UP000186685"/>
    </source>
</evidence>
<dbReference type="AlphaFoldDB" id="A0A854C2Q2"/>
<protein>
    <submittedName>
        <fullName evidence="1">Uncharacterized protein</fullName>
    </submittedName>
</protein>
<dbReference type="EMBL" id="MNQR01000017">
    <property type="protein sequence ID" value="OKZ10939.1"/>
    <property type="molecule type" value="Genomic_DNA"/>
</dbReference>
<comment type="caution">
    <text evidence="1">The sequence shown here is derived from an EMBL/GenBank/DDBJ whole genome shotgun (WGS) entry which is preliminary data.</text>
</comment>
<sequence length="121" mass="13820">MLLCLAIPVTTFITYNIPVMALPGLGLAIATTVYIYNSLCYVSLTDNSLIIRHKSNDKQKTVYSFSEIDAVIFEYSFLEGWKIGIRQGYIRKDYSILLMGKKELSKLKKDLESYGIHVWTL</sequence>
<dbReference type="Proteomes" id="UP000186685">
    <property type="component" value="Unassembled WGS sequence"/>
</dbReference>
<proteinExistence type="predicted"/>
<evidence type="ECO:0000313" key="1">
    <source>
        <dbReference type="EMBL" id="OKZ10939.1"/>
    </source>
</evidence>
<reference evidence="1 2" key="1">
    <citation type="journal article" date="2016" name="Nat. Biotechnol.">
        <title>Measurement of bacterial replication rates in microbial communities.</title>
        <authorList>
            <person name="Brown C.T."/>
            <person name="Olm M.R."/>
            <person name="Thomas B.C."/>
            <person name="Banfield J.F."/>
        </authorList>
    </citation>
    <scope>NUCLEOTIDE SEQUENCE [LARGE SCALE GENOMIC DNA]</scope>
    <source>
        <strain evidence="1">45_130</strain>
    </source>
</reference>
<accession>A0A854C2Q2</accession>
<name>A0A854C2Q2_9BACT</name>
<gene>
    <name evidence="1" type="ORF">BHV76_05130</name>
</gene>